<dbReference type="InterPro" id="IPR005182">
    <property type="entry name" value="YdbS-like_PH"/>
</dbReference>
<dbReference type="PANTHER" id="PTHR34473">
    <property type="entry name" value="UPF0699 TRANSMEMBRANE PROTEIN YDBS"/>
    <property type="match status" value="1"/>
</dbReference>
<accession>A0A0G0PCC3</accession>
<sequence length="190" mass="21772">MESQITEKNYPIEWLWVFKSSAPFLFIFSLLLISYMFDPEDPETKQSIMIYIGIIILFPTLTVLKKLTFHYSVESQFLTLRQGVLKKEERHIPYGVIQNVYVKQSIFDRIFKIASFTLENASLGAGAGQQPTKYGFLNKSFGKQKEIEFAGFHGNKVIIPGLKKENAESLKNILLQKIKENPIEDSQSGL</sequence>
<evidence type="ECO:0000313" key="4">
    <source>
        <dbReference type="Proteomes" id="UP000033944"/>
    </source>
</evidence>
<evidence type="ECO:0000313" key="3">
    <source>
        <dbReference type="EMBL" id="KKQ86931.1"/>
    </source>
</evidence>
<dbReference type="Pfam" id="PF03703">
    <property type="entry name" value="bPH_2"/>
    <property type="match status" value="1"/>
</dbReference>
<protein>
    <submittedName>
        <fullName evidence="3">Membrane-flanked domain DUF304</fullName>
    </submittedName>
</protein>
<gene>
    <name evidence="3" type="ORF">UT10_C0014G0020</name>
</gene>
<dbReference type="Proteomes" id="UP000033944">
    <property type="component" value="Unassembled WGS sequence"/>
</dbReference>
<dbReference type="PANTHER" id="PTHR34473:SF2">
    <property type="entry name" value="UPF0699 TRANSMEMBRANE PROTEIN YDBT"/>
    <property type="match status" value="1"/>
</dbReference>
<keyword evidence="1" id="KW-1133">Transmembrane helix</keyword>
<evidence type="ECO:0000256" key="1">
    <source>
        <dbReference type="SAM" id="Phobius"/>
    </source>
</evidence>
<keyword evidence="1" id="KW-0472">Membrane</keyword>
<evidence type="ECO:0000259" key="2">
    <source>
        <dbReference type="Pfam" id="PF03703"/>
    </source>
</evidence>
<organism evidence="3 4">
    <name type="scientific">Candidatus Woesebacteria bacterium GW2011_GWB1_38_8b</name>
    <dbReference type="NCBI Taxonomy" id="1618571"/>
    <lineage>
        <taxon>Bacteria</taxon>
        <taxon>Candidatus Woeseibacteriota</taxon>
    </lineage>
</organism>
<name>A0A0G0PCC3_9BACT</name>
<comment type="caution">
    <text evidence="3">The sequence shown here is derived from an EMBL/GenBank/DDBJ whole genome shotgun (WGS) entry which is preliminary data.</text>
</comment>
<keyword evidence="1" id="KW-0812">Transmembrane</keyword>
<proteinExistence type="predicted"/>
<feature type="domain" description="YdbS-like PH" evidence="2">
    <location>
        <begin position="68"/>
        <end position="173"/>
    </location>
</feature>
<dbReference type="EMBL" id="LBVN01000014">
    <property type="protein sequence ID" value="KKQ86931.1"/>
    <property type="molecule type" value="Genomic_DNA"/>
</dbReference>
<feature type="transmembrane region" description="Helical" evidence="1">
    <location>
        <begin position="12"/>
        <end position="36"/>
    </location>
</feature>
<dbReference type="AlphaFoldDB" id="A0A0G0PCC3"/>
<feature type="transmembrane region" description="Helical" evidence="1">
    <location>
        <begin position="48"/>
        <end position="64"/>
    </location>
</feature>
<reference evidence="3 4" key="1">
    <citation type="journal article" date="2015" name="Nature">
        <title>rRNA introns, odd ribosomes, and small enigmatic genomes across a large radiation of phyla.</title>
        <authorList>
            <person name="Brown C.T."/>
            <person name="Hug L.A."/>
            <person name="Thomas B.C."/>
            <person name="Sharon I."/>
            <person name="Castelle C.J."/>
            <person name="Singh A."/>
            <person name="Wilkins M.J."/>
            <person name="Williams K.H."/>
            <person name="Banfield J.F."/>
        </authorList>
    </citation>
    <scope>NUCLEOTIDE SEQUENCE [LARGE SCALE GENOMIC DNA]</scope>
</reference>